<accession>A0ABW2Y9G9</accession>
<dbReference type="Proteomes" id="UP001597110">
    <property type="component" value="Unassembled WGS sequence"/>
</dbReference>
<reference evidence="3" key="1">
    <citation type="journal article" date="2019" name="Int. J. Syst. Evol. Microbiol.">
        <title>The Global Catalogue of Microorganisms (GCM) 10K type strain sequencing project: providing services to taxonomists for standard genome sequencing and annotation.</title>
        <authorList>
            <consortium name="The Broad Institute Genomics Platform"/>
            <consortium name="The Broad Institute Genome Sequencing Center for Infectious Disease"/>
            <person name="Wu L."/>
            <person name="Ma J."/>
        </authorList>
    </citation>
    <scope>NUCLEOTIDE SEQUENCE [LARGE SCALE GENOMIC DNA]</scope>
    <source>
        <strain evidence="3">CCUG 55585</strain>
    </source>
</reference>
<feature type="transmembrane region" description="Helical" evidence="1">
    <location>
        <begin position="52"/>
        <end position="73"/>
    </location>
</feature>
<evidence type="ECO:0000313" key="3">
    <source>
        <dbReference type="Proteomes" id="UP001597110"/>
    </source>
</evidence>
<keyword evidence="1" id="KW-0812">Transmembrane</keyword>
<proteinExistence type="predicted"/>
<dbReference type="Pfam" id="PF04247">
    <property type="entry name" value="SirB"/>
    <property type="match status" value="1"/>
</dbReference>
<sequence length="138" mass="14745">MDPSGLLAWYPQLRTLHIACVLLSGALFFARGTSVLAGAAWPMRKPVRLTSYAIDSVLLAAALALAAILPVAMFANGWLTAKIVLLFVYIALGTFALKRARTQRAKALCFAGAVAVFLFMISVARAHHPLGVFAGWMG</sequence>
<evidence type="ECO:0000256" key="1">
    <source>
        <dbReference type="SAM" id="Phobius"/>
    </source>
</evidence>
<protein>
    <submittedName>
        <fullName evidence="2">SirB2 family protein</fullName>
    </submittedName>
</protein>
<evidence type="ECO:0000313" key="2">
    <source>
        <dbReference type="EMBL" id="MFD0725017.1"/>
    </source>
</evidence>
<keyword evidence="1" id="KW-0472">Membrane</keyword>
<keyword evidence="1" id="KW-1133">Transmembrane helix</keyword>
<dbReference type="PANTHER" id="PTHR39594">
    <property type="entry name" value="PROTEIN YCHQ"/>
    <property type="match status" value="1"/>
</dbReference>
<name>A0ABW2Y9G9_9GAMM</name>
<dbReference type="RefSeq" id="WP_386822642.1">
    <property type="nucleotide sequence ID" value="NZ_JBHTIF010000001.1"/>
</dbReference>
<dbReference type="PIRSF" id="PIRSF005610">
    <property type="entry name" value="SirB"/>
    <property type="match status" value="1"/>
</dbReference>
<feature type="transmembrane region" description="Helical" evidence="1">
    <location>
        <begin position="16"/>
        <end position="40"/>
    </location>
</feature>
<dbReference type="PANTHER" id="PTHR39594:SF1">
    <property type="entry name" value="PROTEIN YCHQ"/>
    <property type="match status" value="1"/>
</dbReference>
<feature type="transmembrane region" description="Helical" evidence="1">
    <location>
        <begin position="79"/>
        <end position="97"/>
    </location>
</feature>
<gene>
    <name evidence="2" type="ORF">ACFQ0E_05320</name>
</gene>
<organism evidence="2 3">
    <name type="scientific">Lysobacter brunescens</name>
    <dbReference type="NCBI Taxonomy" id="262323"/>
    <lineage>
        <taxon>Bacteria</taxon>
        <taxon>Pseudomonadati</taxon>
        <taxon>Pseudomonadota</taxon>
        <taxon>Gammaproteobacteria</taxon>
        <taxon>Lysobacterales</taxon>
        <taxon>Lysobacteraceae</taxon>
        <taxon>Lysobacter</taxon>
    </lineage>
</organism>
<feature type="transmembrane region" description="Helical" evidence="1">
    <location>
        <begin position="109"/>
        <end position="128"/>
    </location>
</feature>
<keyword evidence="3" id="KW-1185">Reference proteome</keyword>
<dbReference type="InterPro" id="IPR007360">
    <property type="entry name" value="SirB"/>
</dbReference>
<dbReference type="EMBL" id="JBHTIF010000001">
    <property type="protein sequence ID" value="MFD0725017.1"/>
    <property type="molecule type" value="Genomic_DNA"/>
</dbReference>
<comment type="caution">
    <text evidence="2">The sequence shown here is derived from an EMBL/GenBank/DDBJ whole genome shotgun (WGS) entry which is preliminary data.</text>
</comment>